<sequence length="76" mass="8196">MAHTFEDLVKLERAAVDAHAQLQTADDYDSARQAWLAAAAAFQAAVTEHADAEGKPRVDVEMAVKKAVRHPEPADA</sequence>
<organism evidence="1">
    <name type="scientific">Streptomyces sp. R11</name>
    <dbReference type="NCBI Taxonomy" id="3238625"/>
    <lineage>
        <taxon>Bacteria</taxon>
        <taxon>Bacillati</taxon>
        <taxon>Actinomycetota</taxon>
        <taxon>Actinomycetes</taxon>
        <taxon>Kitasatosporales</taxon>
        <taxon>Streptomycetaceae</taxon>
        <taxon>Streptomyces</taxon>
    </lineage>
</organism>
<proteinExistence type="predicted"/>
<gene>
    <name evidence="1" type="ORF">AB5J55_35505</name>
</gene>
<name>A0AB39N8H4_9ACTN</name>
<reference evidence="1" key="1">
    <citation type="submission" date="2024-07" db="EMBL/GenBank/DDBJ databases">
        <authorList>
            <person name="Yu S.T."/>
        </authorList>
    </citation>
    <scope>NUCLEOTIDE SEQUENCE</scope>
    <source>
        <strain evidence="1">R11</strain>
    </source>
</reference>
<accession>A0AB39N8H4</accession>
<evidence type="ECO:0000313" key="1">
    <source>
        <dbReference type="EMBL" id="XDQ14582.1"/>
    </source>
</evidence>
<protein>
    <submittedName>
        <fullName evidence="1">Uncharacterized protein</fullName>
    </submittedName>
</protein>
<dbReference type="AlphaFoldDB" id="A0AB39N8H4"/>
<dbReference type="RefSeq" id="WP_369274544.1">
    <property type="nucleotide sequence ID" value="NZ_CP163432.1"/>
</dbReference>
<dbReference type="EMBL" id="CP163432">
    <property type="protein sequence ID" value="XDQ14582.1"/>
    <property type="molecule type" value="Genomic_DNA"/>
</dbReference>